<dbReference type="InterPro" id="IPR001789">
    <property type="entry name" value="Sig_transdc_resp-reg_receiver"/>
</dbReference>
<keyword evidence="4" id="KW-1185">Reference proteome</keyword>
<dbReference type="Gene3D" id="3.40.50.2300">
    <property type="match status" value="1"/>
</dbReference>
<keyword evidence="1" id="KW-0597">Phosphoprotein</keyword>
<dbReference type="SMART" id="SM00448">
    <property type="entry name" value="REC"/>
    <property type="match status" value="1"/>
</dbReference>
<dbReference type="GO" id="GO:0000160">
    <property type="term" value="P:phosphorelay signal transduction system"/>
    <property type="evidence" value="ECO:0007669"/>
    <property type="project" value="InterPro"/>
</dbReference>
<gene>
    <name evidence="3" type="ORF">NARC_30124</name>
</gene>
<dbReference type="SUPFAM" id="SSF52172">
    <property type="entry name" value="CheY-like"/>
    <property type="match status" value="1"/>
</dbReference>
<reference evidence="3 4" key="1">
    <citation type="journal article" date="2019" name="Front. Microbiol.">
        <title>Ammonia Oxidation by the Arctic Terrestrial Thaumarchaeote Candidatus Nitrosocosmicus arcticus Is Stimulated by Increasing Temperatures.</title>
        <authorList>
            <person name="Alves R.J.E."/>
            <person name="Kerou M."/>
            <person name="Zappe A."/>
            <person name="Bittner R."/>
            <person name="Abby S.S."/>
            <person name="Schmidt H.A."/>
            <person name="Pfeifer K."/>
            <person name="Schleper C."/>
        </authorList>
    </citation>
    <scope>NUCLEOTIDE SEQUENCE [LARGE SCALE GENOMIC DNA]</scope>
    <source>
        <strain evidence="3 4">Kfb</strain>
    </source>
</reference>
<comment type="caution">
    <text evidence="3">The sequence shown here is derived from an EMBL/GenBank/DDBJ whole genome shotgun (WGS) entry which is preliminary data.</text>
</comment>
<organism evidence="3 4">
    <name type="scientific">Candidatus Nitrosocosmicus arcticus</name>
    <dbReference type="NCBI Taxonomy" id="2035267"/>
    <lineage>
        <taxon>Archaea</taxon>
        <taxon>Nitrososphaerota</taxon>
        <taxon>Nitrososphaeria</taxon>
        <taxon>Nitrososphaerales</taxon>
        <taxon>Nitrososphaeraceae</taxon>
        <taxon>Candidatus Nitrosocosmicus</taxon>
    </lineage>
</organism>
<dbReference type="OrthoDB" id="11375at2157"/>
<dbReference type="InterPro" id="IPR050595">
    <property type="entry name" value="Bact_response_regulator"/>
</dbReference>
<evidence type="ECO:0000259" key="2">
    <source>
        <dbReference type="PROSITE" id="PS50110"/>
    </source>
</evidence>
<accession>A0A557SXS5</accession>
<sequence>MNIIQCEFQQEHNSAQPGGKLYKKYVEIGGTKEKACSSAATITNSNIPHDYKRASNKFEKSKTDKFLSKESDQAQILIAEPEPDILSLFHAFLETLGIKSATVANGEEALNVFLEKKNKGRPYDVVVLDTHLQGLGGLDLAKMIRGISPTQRIIMVTTTPMEYLPKNLLKSAMIDEDDILTMPFRLSTLISRLKQ</sequence>
<dbReference type="AlphaFoldDB" id="A0A557SXS5"/>
<evidence type="ECO:0000313" key="3">
    <source>
        <dbReference type="EMBL" id="TVP41410.1"/>
    </source>
</evidence>
<evidence type="ECO:0000256" key="1">
    <source>
        <dbReference type="ARBA" id="ARBA00022553"/>
    </source>
</evidence>
<dbReference type="PROSITE" id="PS50110">
    <property type="entry name" value="RESPONSE_REGULATORY"/>
    <property type="match status" value="1"/>
</dbReference>
<dbReference type="Pfam" id="PF00072">
    <property type="entry name" value="Response_reg"/>
    <property type="match status" value="1"/>
</dbReference>
<proteinExistence type="predicted"/>
<evidence type="ECO:0000313" key="4">
    <source>
        <dbReference type="Proteomes" id="UP000315289"/>
    </source>
</evidence>
<dbReference type="InterPro" id="IPR011006">
    <property type="entry name" value="CheY-like_superfamily"/>
</dbReference>
<dbReference type="RefSeq" id="WP_144728858.1">
    <property type="nucleotide sequence ID" value="NZ_ML675579.1"/>
</dbReference>
<dbReference type="CDD" id="cd17546">
    <property type="entry name" value="REC_hyHK_CKI1_RcsC-like"/>
    <property type="match status" value="1"/>
</dbReference>
<dbReference type="PANTHER" id="PTHR44591">
    <property type="entry name" value="STRESS RESPONSE REGULATOR PROTEIN 1"/>
    <property type="match status" value="1"/>
</dbReference>
<protein>
    <recommendedName>
        <fullName evidence="2">Response regulatory domain-containing protein</fullName>
    </recommendedName>
</protein>
<dbReference type="PANTHER" id="PTHR44591:SF21">
    <property type="entry name" value="TWO-COMPONENT RESPONSE REGULATOR"/>
    <property type="match status" value="1"/>
</dbReference>
<name>A0A557SXS5_9ARCH</name>
<dbReference type="EMBL" id="VOAH01000003">
    <property type="protein sequence ID" value="TVP41410.1"/>
    <property type="molecule type" value="Genomic_DNA"/>
</dbReference>
<dbReference type="Proteomes" id="UP000315289">
    <property type="component" value="Unassembled WGS sequence"/>
</dbReference>
<feature type="domain" description="Response regulatory" evidence="2">
    <location>
        <begin position="75"/>
        <end position="195"/>
    </location>
</feature>